<dbReference type="Gene3D" id="3.40.30.10">
    <property type="entry name" value="Glutaredoxin"/>
    <property type="match status" value="1"/>
</dbReference>
<feature type="compositionally biased region" description="Low complexity" evidence="2">
    <location>
        <begin position="34"/>
        <end position="44"/>
    </location>
</feature>
<dbReference type="AlphaFoldDB" id="A0A2V0P3X7"/>
<feature type="compositionally biased region" description="Low complexity" evidence="2">
    <location>
        <begin position="181"/>
        <end position="197"/>
    </location>
</feature>
<name>A0A2V0P3X7_9CHLO</name>
<comment type="caution">
    <text evidence="4">The sequence shown here is derived from an EMBL/GenBank/DDBJ whole genome shotgun (WGS) entry which is preliminary data.</text>
</comment>
<dbReference type="InParanoid" id="A0A2V0P3X7"/>
<dbReference type="GO" id="GO:0045454">
    <property type="term" value="P:cell redox homeostasis"/>
    <property type="evidence" value="ECO:0007669"/>
    <property type="project" value="TreeGrafter"/>
</dbReference>
<dbReference type="PANTHER" id="PTHR43601">
    <property type="entry name" value="THIOREDOXIN, MITOCHONDRIAL"/>
    <property type="match status" value="1"/>
</dbReference>
<dbReference type="InterPro" id="IPR013766">
    <property type="entry name" value="Thioredoxin_domain"/>
</dbReference>
<feature type="region of interest" description="Disordered" evidence="2">
    <location>
        <begin position="171"/>
        <end position="197"/>
    </location>
</feature>
<feature type="compositionally biased region" description="Basic and acidic residues" evidence="2">
    <location>
        <begin position="22"/>
        <end position="33"/>
    </location>
</feature>
<dbReference type="PANTHER" id="PTHR43601:SF32">
    <property type="entry name" value="THIOREDOXIN-LIKE 2-2, CHLOROPLASTIC"/>
    <property type="match status" value="1"/>
</dbReference>
<feature type="region of interest" description="Disordered" evidence="2">
    <location>
        <begin position="1"/>
        <end position="48"/>
    </location>
</feature>
<feature type="domain" description="Thioredoxin" evidence="3">
    <location>
        <begin position="74"/>
        <end position="158"/>
    </location>
</feature>
<evidence type="ECO:0000256" key="1">
    <source>
        <dbReference type="ARBA" id="ARBA00008987"/>
    </source>
</evidence>
<dbReference type="Proteomes" id="UP000247498">
    <property type="component" value="Unassembled WGS sequence"/>
</dbReference>
<gene>
    <name evidence="4" type="ORF">Rsub_06334</name>
</gene>
<proteinExistence type="inferred from homology"/>
<evidence type="ECO:0000259" key="3">
    <source>
        <dbReference type="Pfam" id="PF00085"/>
    </source>
</evidence>
<dbReference type="Pfam" id="PF00085">
    <property type="entry name" value="Thioredoxin"/>
    <property type="match status" value="1"/>
</dbReference>
<protein>
    <submittedName>
        <fullName evidence="4">Thioredoxin</fullName>
    </submittedName>
</protein>
<organism evidence="4 5">
    <name type="scientific">Raphidocelis subcapitata</name>
    <dbReference type="NCBI Taxonomy" id="307507"/>
    <lineage>
        <taxon>Eukaryota</taxon>
        <taxon>Viridiplantae</taxon>
        <taxon>Chlorophyta</taxon>
        <taxon>core chlorophytes</taxon>
        <taxon>Chlorophyceae</taxon>
        <taxon>CS clade</taxon>
        <taxon>Sphaeropleales</taxon>
        <taxon>Selenastraceae</taxon>
        <taxon>Raphidocelis</taxon>
    </lineage>
</organism>
<evidence type="ECO:0000313" key="4">
    <source>
        <dbReference type="EMBL" id="GBF93612.1"/>
    </source>
</evidence>
<evidence type="ECO:0000313" key="5">
    <source>
        <dbReference type="Proteomes" id="UP000247498"/>
    </source>
</evidence>
<feature type="compositionally biased region" description="Low complexity" evidence="2">
    <location>
        <begin position="9"/>
        <end position="18"/>
    </location>
</feature>
<sequence>MDAAKSEQLEQMLSQQRRMMQKRREMADARREAQQQQPSGGSSSDTWWEVDLPPNMLNVASPQHLQAALAAAAAADQLAVVAFFSPECYACRALQPTLRKIARGAPPGALAVLKVNGGDEQLRPYLEAHDVTKIPHFHLYRRGERVAEFTANLQPEKLRLLRQQLAEHMPCGAGGGGASGGSASENGASASGSAGQG</sequence>
<dbReference type="OrthoDB" id="2121326at2759"/>
<dbReference type="SUPFAM" id="SSF52833">
    <property type="entry name" value="Thioredoxin-like"/>
    <property type="match status" value="1"/>
</dbReference>
<dbReference type="STRING" id="307507.A0A2V0P3X7"/>
<keyword evidence="5" id="KW-1185">Reference proteome</keyword>
<evidence type="ECO:0000256" key="2">
    <source>
        <dbReference type="SAM" id="MobiDB-lite"/>
    </source>
</evidence>
<reference evidence="4 5" key="1">
    <citation type="journal article" date="2018" name="Sci. Rep.">
        <title>Raphidocelis subcapitata (=Pseudokirchneriella subcapitata) provides an insight into genome evolution and environmental adaptations in the Sphaeropleales.</title>
        <authorList>
            <person name="Suzuki S."/>
            <person name="Yamaguchi H."/>
            <person name="Nakajima N."/>
            <person name="Kawachi M."/>
        </authorList>
    </citation>
    <scope>NUCLEOTIDE SEQUENCE [LARGE SCALE GENOMIC DNA]</scope>
    <source>
        <strain evidence="4 5">NIES-35</strain>
    </source>
</reference>
<dbReference type="EMBL" id="BDRX01000042">
    <property type="protein sequence ID" value="GBF93612.1"/>
    <property type="molecule type" value="Genomic_DNA"/>
</dbReference>
<accession>A0A2V0P3X7</accession>
<comment type="similarity">
    <text evidence="1">Belongs to the thioredoxin family.</text>
</comment>
<dbReference type="CDD" id="cd02947">
    <property type="entry name" value="TRX_family"/>
    <property type="match status" value="1"/>
</dbReference>
<dbReference type="InterPro" id="IPR036249">
    <property type="entry name" value="Thioredoxin-like_sf"/>
</dbReference>